<dbReference type="SUPFAM" id="SSF57492">
    <property type="entry name" value="Trefoil"/>
    <property type="match status" value="1"/>
</dbReference>
<evidence type="ECO:0000256" key="4">
    <source>
        <dbReference type="SAM" id="MobiDB-lite"/>
    </source>
</evidence>
<dbReference type="AlphaFoldDB" id="A0A3M6TMV6"/>
<dbReference type="OrthoDB" id="3256376at2759"/>
<keyword evidence="5" id="KW-0472">Membrane</keyword>
<comment type="caution">
    <text evidence="8">The sequence shown here is derived from an EMBL/GenBank/DDBJ whole genome shotgun (WGS) entry which is preliminary data.</text>
</comment>
<dbReference type="Pfam" id="PF07714">
    <property type="entry name" value="PK_Tyr_Ser-Thr"/>
    <property type="match status" value="1"/>
</dbReference>
<feature type="compositionally biased region" description="Basic and acidic residues" evidence="4">
    <location>
        <begin position="414"/>
        <end position="423"/>
    </location>
</feature>
<proteinExistence type="predicted"/>
<dbReference type="PROSITE" id="PS50038">
    <property type="entry name" value="FZ"/>
    <property type="match status" value="1"/>
</dbReference>
<dbReference type="EMBL" id="RCHS01003297">
    <property type="protein sequence ID" value="RMX42745.1"/>
    <property type="molecule type" value="Genomic_DNA"/>
</dbReference>
<feature type="domain" description="P-type" evidence="7">
    <location>
        <begin position="3"/>
        <end position="49"/>
    </location>
</feature>
<protein>
    <recommendedName>
        <fullName evidence="10">FZ domain-containing protein</fullName>
    </recommendedName>
</protein>
<dbReference type="InterPro" id="IPR000519">
    <property type="entry name" value="P_trefoil_dom"/>
</dbReference>
<evidence type="ECO:0000313" key="8">
    <source>
        <dbReference type="EMBL" id="RMX42745.1"/>
    </source>
</evidence>
<dbReference type="GO" id="GO:0051897">
    <property type="term" value="P:positive regulation of phosphatidylinositol 3-kinase/protein kinase B signal transduction"/>
    <property type="evidence" value="ECO:0007669"/>
    <property type="project" value="TreeGrafter"/>
</dbReference>
<keyword evidence="5" id="KW-1133">Transmembrane helix</keyword>
<dbReference type="Pfam" id="PF01392">
    <property type="entry name" value="Fz"/>
    <property type="match status" value="1"/>
</dbReference>
<evidence type="ECO:0000313" key="9">
    <source>
        <dbReference type="Proteomes" id="UP000275408"/>
    </source>
</evidence>
<evidence type="ECO:0000256" key="3">
    <source>
        <dbReference type="PROSITE-ProRule" id="PRU00779"/>
    </source>
</evidence>
<accession>A0A3M6TMV6</accession>
<feature type="transmembrane region" description="Helical" evidence="5">
    <location>
        <begin position="249"/>
        <end position="272"/>
    </location>
</feature>
<dbReference type="CDD" id="cd00111">
    <property type="entry name" value="Trefoil"/>
    <property type="match status" value="1"/>
</dbReference>
<dbReference type="InterPro" id="IPR050122">
    <property type="entry name" value="RTK"/>
</dbReference>
<sequence>VANNCSVISTNLTLVFCGHHNTSQDECLGRGCCWNSSSNANAVRCFGIANNQSRANSTHTTSVPMTTSYVSSTKAPLSTPAGPKSTCQVYHGQVCDQWLNYTMLEYRWSPRFIDSRFGLNGTERVILEFMYAINRIDGQEKCKDILKALLCLYVLPPCNENNERYHYCREDCEVVFQECYSAMREMLGAAKYILEKLGIEFAHVGVPDCAKLNYSDSYKATNTTCLHWGLFDFSTAETVTNVPPRSHTAALAGAVGGVVALIVFAVIIACIFKRRKKKSMQGFAGVTFTALSMRDRIRAEAMRALDESKVMSLFNPDDIKQLPLTSIEYVRDLGSGNFGLGVHLGQPEDCPDHVYQIMKNCWHKEASQRPNFTLMIAQLKQEVNTHYDSLDSPCVSDKQPLYQNIGVSSEEINEEHPVAERAASKISQPAPSAPQSSVPPPSAYINVACNPGFHSDDEDGVFEEGIL</sequence>
<dbReference type="PANTHER" id="PTHR24416:SF614">
    <property type="entry name" value="PROTEIN KINASE DOMAIN-CONTAINING PROTEIN"/>
    <property type="match status" value="1"/>
</dbReference>
<dbReference type="PROSITE" id="PS51448">
    <property type="entry name" value="P_TREFOIL_2"/>
    <property type="match status" value="1"/>
</dbReference>
<dbReference type="GO" id="GO:0005886">
    <property type="term" value="C:plasma membrane"/>
    <property type="evidence" value="ECO:0007669"/>
    <property type="project" value="TreeGrafter"/>
</dbReference>
<dbReference type="Gene3D" id="1.10.510.10">
    <property type="entry name" value="Transferase(Phosphotransferase) domain 1"/>
    <property type="match status" value="1"/>
</dbReference>
<dbReference type="Pfam" id="PF00088">
    <property type="entry name" value="Trefoil"/>
    <property type="match status" value="1"/>
</dbReference>
<dbReference type="InterPro" id="IPR036790">
    <property type="entry name" value="Frizzled_dom_sf"/>
</dbReference>
<dbReference type="PANTHER" id="PTHR24416">
    <property type="entry name" value="TYROSINE-PROTEIN KINASE RECEPTOR"/>
    <property type="match status" value="1"/>
</dbReference>
<dbReference type="Gene3D" id="4.10.110.10">
    <property type="entry name" value="Spasmolytic Protein, domain 1"/>
    <property type="match status" value="1"/>
</dbReference>
<dbReference type="GO" id="GO:0007169">
    <property type="term" value="P:cell surface receptor protein tyrosine kinase signaling pathway"/>
    <property type="evidence" value="ECO:0007669"/>
    <property type="project" value="TreeGrafter"/>
</dbReference>
<dbReference type="InterPro" id="IPR001245">
    <property type="entry name" value="Ser-Thr/Tyr_kinase_cat_dom"/>
</dbReference>
<dbReference type="Proteomes" id="UP000275408">
    <property type="component" value="Unassembled WGS sequence"/>
</dbReference>
<name>A0A3M6TMV6_POCDA</name>
<organism evidence="8 9">
    <name type="scientific">Pocillopora damicornis</name>
    <name type="common">Cauliflower coral</name>
    <name type="synonym">Millepora damicornis</name>
    <dbReference type="NCBI Taxonomy" id="46731"/>
    <lineage>
        <taxon>Eukaryota</taxon>
        <taxon>Metazoa</taxon>
        <taxon>Cnidaria</taxon>
        <taxon>Anthozoa</taxon>
        <taxon>Hexacorallia</taxon>
        <taxon>Scleractinia</taxon>
        <taxon>Astrocoeniina</taxon>
        <taxon>Pocilloporidae</taxon>
        <taxon>Pocillopora</taxon>
    </lineage>
</organism>
<dbReference type="CDD" id="cd12087">
    <property type="entry name" value="TM_EGFR-like"/>
    <property type="match status" value="1"/>
</dbReference>
<dbReference type="SUPFAM" id="SSF63501">
    <property type="entry name" value="Frizzled cysteine-rich domain"/>
    <property type="match status" value="1"/>
</dbReference>
<evidence type="ECO:0000259" key="6">
    <source>
        <dbReference type="PROSITE" id="PS50038"/>
    </source>
</evidence>
<dbReference type="STRING" id="46731.A0A3M6TMV6"/>
<evidence type="ECO:0008006" key="10">
    <source>
        <dbReference type="Google" id="ProtNLM"/>
    </source>
</evidence>
<dbReference type="GO" id="GO:0010976">
    <property type="term" value="P:positive regulation of neuron projection development"/>
    <property type="evidence" value="ECO:0007669"/>
    <property type="project" value="TreeGrafter"/>
</dbReference>
<feature type="domain" description="FZ" evidence="6">
    <location>
        <begin position="82"/>
        <end position="228"/>
    </location>
</feature>
<dbReference type="InterPro" id="IPR020067">
    <property type="entry name" value="Frizzled_dom"/>
</dbReference>
<evidence type="ECO:0000259" key="7">
    <source>
        <dbReference type="PROSITE" id="PS51448"/>
    </source>
</evidence>
<comment type="caution">
    <text evidence="2">Lacks conserved residue(s) required for the propagation of feature annotation.</text>
</comment>
<feature type="disulfide bond" evidence="3">
    <location>
        <begin position="17"/>
        <end position="32"/>
    </location>
</feature>
<evidence type="ECO:0000256" key="2">
    <source>
        <dbReference type="PROSITE-ProRule" id="PRU00090"/>
    </source>
</evidence>
<keyword evidence="5" id="KW-0812">Transmembrane</keyword>
<dbReference type="InterPro" id="IPR044913">
    <property type="entry name" value="P_trefoil_dom_sf"/>
</dbReference>
<reference evidence="8 9" key="1">
    <citation type="journal article" date="2018" name="Sci. Rep.">
        <title>Comparative analysis of the Pocillopora damicornis genome highlights role of immune system in coral evolution.</title>
        <authorList>
            <person name="Cunning R."/>
            <person name="Bay R.A."/>
            <person name="Gillette P."/>
            <person name="Baker A.C."/>
            <person name="Traylor-Knowles N."/>
        </authorList>
    </citation>
    <scope>NUCLEOTIDE SEQUENCE [LARGE SCALE GENOMIC DNA]</scope>
    <source>
        <strain evidence="8">RSMAS</strain>
        <tissue evidence="8">Whole animal</tissue>
    </source>
</reference>
<evidence type="ECO:0000256" key="1">
    <source>
        <dbReference type="ARBA" id="ARBA00023157"/>
    </source>
</evidence>
<feature type="compositionally biased region" description="Low complexity" evidence="4">
    <location>
        <begin position="424"/>
        <end position="436"/>
    </location>
</feature>
<feature type="region of interest" description="Disordered" evidence="4">
    <location>
        <begin position="414"/>
        <end position="442"/>
    </location>
</feature>
<keyword evidence="1 3" id="KW-1015">Disulfide bond</keyword>
<dbReference type="Gene3D" id="1.10.2000.10">
    <property type="entry name" value="Frizzled cysteine-rich domain"/>
    <property type="match status" value="1"/>
</dbReference>
<keyword evidence="9" id="KW-1185">Reference proteome</keyword>
<evidence type="ECO:0000256" key="5">
    <source>
        <dbReference type="SAM" id="Phobius"/>
    </source>
</evidence>
<dbReference type="GO" id="GO:0043235">
    <property type="term" value="C:receptor complex"/>
    <property type="evidence" value="ECO:0007669"/>
    <property type="project" value="TreeGrafter"/>
</dbReference>
<gene>
    <name evidence="8" type="ORF">pdam_00014165</name>
</gene>
<dbReference type="GO" id="GO:0004714">
    <property type="term" value="F:transmembrane receptor protein tyrosine kinase activity"/>
    <property type="evidence" value="ECO:0007669"/>
    <property type="project" value="TreeGrafter"/>
</dbReference>
<feature type="non-terminal residue" evidence="8">
    <location>
        <position position="1"/>
    </location>
</feature>